<keyword evidence="4" id="KW-1185">Reference proteome</keyword>
<evidence type="ECO:0000256" key="1">
    <source>
        <dbReference type="SAM" id="MobiDB-lite"/>
    </source>
</evidence>
<organism evidence="3 4">
    <name type="scientific">Buddleja alternifolia</name>
    <dbReference type="NCBI Taxonomy" id="168488"/>
    <lineage>
        <taxon>Eukaryota</taxon>
        <taxon>Viridiplantae</taxon>
        <taxon>Streptophyta</taxon>
        <taxon>Embryophyta</taxon>
        <taxon>Tracheophyta</taxon>
        <taxon>Spermatophyta</taxon>
        <taxon>Magnoliopsida</taxon>
        <taxon>eudicotyledons</taxon>
        <taxon>Gunneridae</taxon>
        <taxon>Pentapetalae</taxon>
        <taxon>asterids</taxon>
        <taxon>lamiids</taxon>
        <taxon>Lamiales</taxon>
        <taxon>Scrophulariaceae</taxon>
        <taxon>Buddlejeae</taxon>
        <taxon>Buddleja</taxon>
    </lineage>
</organism>
<proteinExistence type="predicted"/>
<reference evidence="3" key="1">
    <citation type="submission" date="2019-10" db="EMBL/GenBank/DDBJ databases">
        <authorList>
            <person name="Zhang R."/>
            <person name="Pan Y."/>
            <person name="Wang J."/>
            <person name="Ma R."/>
            <person name="Yu S."/>
        </authorList>
    </citation>
    <scope>NUCLEOTIDE SEQUENCE</scope>
    <source>
        <strain evidence="3">LA-IB0</strain>
        <tissue evidence="3">Leaf</tissue>
    </source>
</reference>
<protein>
    <recommendedName>
        <fullName evidence="2">Myb/SANT-like domain-containing protein</fullName>
    </recommendedName>
</protein>
<dbReference type="AlphaFoldDB" id="A0AAV6WI32"/>
<feature type="domain" description="Myb/SANT-like" evidence="2">
    <location>
        <begin position="26"/>
        <end position="69"/>
    </location>
</feature>
<gene>
    <name evidence="3" type="ORF">BUALT_Bualt16G0092800</name>
</gene>
<feature type="region of interest" description="Disordered" evidence="1">
    <location>
        <begin position="1"/>
        <end position="22"/>
    </location>
</feature>
<dbReference type="PANTHER" id="PTHR31704:SF37">
    <property type="entry name" value="HEAT SHOCK PROTEIN"/>
    <property type="match status" value="1"/>
</dbReference>
<dbReference type="Pfam" id="PF12776">
    <property type="entry name" value="Myb_DNA-bind_3"/>
    <property type="match status" value="1"/>
</dbReference>
<evidence type="ECO:0000259" key="2">
    <source>
        <dbReference type="Pfam" id="PF12776"/>
    </source>
</evidence>
<dbReference type="EMBL" id="WHWC01000016">
    <property type="protein sequence ID" value="KAG8367636.1"/>
    <property type="molecule type" value="Genomic_DNA"/>
</dbReference>
<evidence type="ECO:0000313" key="4">
    <source>
        <dbReference type="Proteomes" id="UP000826271"/>
    </source>
</evidence>
<dbReference type="PANTHER" id="PTHR31704">
    <property type="entry name" value="MYB/SANT-LIKE DNA-BINDING DOMAIN PROTEIN-RELATED"/>
    <property type="match status" value="1"/>
</dbReference>
<dbReference type="InterPro" id="IPR024752">
    <property type="entry name" value="Myb/SANT-like_dom"/>
</dbReference>
<feature type="compositionally biased region" description="Polar residues" evidence="1">
    <location>
        <begin position="1"/>
        <end position="17"/>
    </location>
</feature>
<sequence length="202" mass="23164">MMSNAPCGKSTSNISQSNEKRSSARWDDFSSVKFVELCEDEIGKGNRPNSHFNINEWKNIVKRFNEMTDEWWESKLKENGDYGKFRNKNLTLIWFRYDRLFSDIAATGERARAPTQISGNELNCEQEMLVDDGESNEHEKERIEIGDSDDIETIGTMGYDTNFGTKETSNEVVFPFFDTVKRKLCEENDKGKKKVSGAAALK</sequence>
<accession>A0AAV6WI32</accession>
<evidence type="ECO:0000313" key="3">
    <source>
        <dbReference type="EMBL" id="KAG8367636.1"/>
    </source>
</evidence>
<comment type="caution">
    <text evidence="3">The sequence shown here is derived from an EMBL/GenBank/DDBJ whole genome shotgun (WGS) entry which is preliminary data.</text>
</comment>
<name>A0AAV6WI32_9LAMI</name>
<dbReference type="Proteomes" id="UP000826271">
    <property type="component" value="Unassembled WGS sequence"/>
</dbReference>